<evidence type="ECO:0000313" key="3">
    <source>
        <dbReference type="Proteomes" id="UP000023152"/>
    </source>
</evidence>
<feature type="transmembrane region" description="Helical" evidence="1">
    <location>
        <begin position="76"/>
        <end position="96"/>
    </location>
</feature>
<dbReference type="AlphaFoldDB" id="X6P9K4"/>
<comment type="caution">
    <text evidence="2">The sequence shown here is derived from an EMBL/GenBank/DDBJ whole genome shotgun (WGS) entry which is preliminary data.</text>
</comment>
<keyword evidence="3" id="KW-1185">Reference proteome</keyword>
<evidence type="ECO:0000256" key="1">
    <source>
        <dbReference type="SAM" id="Phobius"/>
    </source>
</evidence>
<keyword evidence="1" id="KW-0472">Membrane</keyword>
<accession>X6P9K4</accession>
<proteinExistence type="predicted"/>
<organism evidence="2 3">
    <name type="scientific">Reticulomyxa filosa</name>
    <dbReference type="NCBI Taxonomy" id="46433"/>
    <lineage>
        <taxon>Eukaryota</taxon>
        <taxon>Sar</taxon>
        <taxon>Rhizaria</taxon>
        <taxon>Retaria</taxon>
        <taxon>Foraminifera</taxon>
        <taxon>Monothalamids</taxon>
        <taxon>Reticulomyxidae</taxon>
        <taxon>Reticulomyxa</taxon>
    </lineage>
</organism>
<reference evidence="2 3" key="1">
    <citation type="journal article" date="2013" name="Curr. Biol.">
        <title>The Genome of the Foraminiferan Reticulomyxa filosa.</title>
        <authorList>
            <person name="Glockner G."/>
            <person name="Hulsmann N."/>
            <person name="Schleicher M."/>
            <person name="Noegel A.A."/>
            <person name="Eichinger L."/>
            <person name="Gallinger C."/>
            <person name="Pawlowski J."/>
            <person name="Sierra R."/>
            <person name="Euteneuer U."/>
            <person name="Pillet L."/>
            <person name="Moustafa A."/>
            <person name="Platzer M."/>
            <person name="Groth M."/>
            <person name="Szafranski K."/>
            <person name="Schliwa M."/>
        </authorList>
    </citation>
    <scope>NUCLEOTIDE SEQUENCE [LARGE SCALE GENOMIC DNA]</scope>
</reference>
<keyword evidence="1" id="KW-0812">Transmembrane</keyword>
<keyword evidence="1" id="KW-1133">Transmembrane helix</keyword>
<evidence type="ECO:0000313" key="2">
    <source>
        <dbReference type="EMBL" id="ETO35225.1"/>
    </source>
</evidence>
<name>X6P9K4_RETFI</name>
<protein>
    <submittedName>
        <fullName evidence="2">Uncharacterized protein</fullName>
    </submittedName>
</protein>
<sequence length="278" mass="33007">MNFSTKRTIYHIKRCFRISHYHVQRPLVFGQSNIFAAHCSYSTRAKLNKERETTVKLAVSKPEERRTQQWYKWNNWYMKVLVLSILGGCCALLVFVNKETELSKANKKWAKGLHFENEQHDLTQAKNYYLQAIECTHATYPIHLHDFGMFLWHKCSNKVGVYIIYINKYTNICTYYLRKAILYHSTNAQYHHDLMDLIASEREARKEDLKQQKEATIEAHLREMQYFLSLAAKSTEPMSQLTGIKSKAKEREEAELERLRKKRNGPLAFFWTRITKKN</sequence>
<dbReference type="EMBL" id="ASPP01001841">
    <property type="protein sequence ID" value="ETO35225.1"/>
    <property type="molecule type" value="Genomic_DNA"/>
</dbReference>
<dbReference type="Proteomes" id="UP000023152">
    <property type="component" value="Unassembled WGS sequence"/>
</dbReference>
<gene>
    <name evidence="2" type="ORF">RFI_01849</name>
</gene>